<evidence type="ECO:0000313" key="14">
    <source>
        <dbReference type="EMBL" id="OGL45572.1"/>
    </source>
</evidence>
<dbReference type="GO" id="GO:0043139">
    <property type="term" value="F:5'-3' DNA helicase activity"/>
    <property type="evidence" value="ECO:0007669"/>
    <property type="project" value="UniProtKB-EC"/>
</dbReference>
<dbReference type="InterPro" id="IPR036185">
    <property type="entry name" value="DNA_heli_DnaB-like_N_sf"/>
</dbReference>
<protein>
    <recommendedName>
        <fullName evidence="11 12">Replicative DNA helicase</fullName>
        <ecNumber evidence="11 12">5.6.2.3</ecNumber>
    </recommendedName>
</protein>
<dbReference type="SUPFAM" id="SSF52540">
    <property type="entry name" value="P-loop containing nucleoside triphosphate hydrolases"/>
    <property type="match status" value="1"/>
</dbReference>
<comment type="function">
    <text evidence="12">The main replicative DNA helicase, it participates in initiation and elongation during chromosome replication. Travels ahead of the DNA replisome, separating dsDNA into templates for DNA synthesis. A processive ATP-dependent 5'-3' DNA helicase it has DNA-dependent ATPase activity.</text>
</comment>
<dbReference type="Gene3D" id="3.40.50.300">
    <property type="entry name" value="P-loop containing nucleotide triphosphate hydrolases"/>
    <property type="match status" value="1"/>
</dbReference>
<dbReference type="Proteomes" id="UP000178797">
    <property type="component" value="Unassembled WGS sequence"/>
</dbReference>
<keyword evidence="7 12" id="KW-0067">ATP-binding</keyword>
<dbReference type="Pfam" id="PF00772">
    <property type="entry name" value="DnaB"/>
    <property type="match status" value="1"/>
</dbReference>
<dbReference type="GO" id="GO:0016887">
    <property type="term" value="F:ATP hydrolysis activity"/>
    <property type="evidence" value="ECO:0007669"/>
    <property type="project" value="RHEA"/>
</dbReference>
<evidence type="ECO:0000256" key="11">
    <source>
        <dbReference type="NCBIfam" id="TIGR00665"/>
    </source>
</evidence>
<keyword evidence="2 12" id="KW-0639">Primosome</keyword>
<dbReference type="NCBIfam" id="TIGR00665">
    <property type="entry name" value="DnaB"/>
    <property type="match status" value="1"/>
</dbReference>
<name>A0A1F7RVJ8_9BACT</name>
<dbReference type="PROSITE" id="PS51199">
    <property type="entry name" value="SF4_HELICASE"/>
    <property type="match status" value="1"/>
</dbReference>
<evidence type="ECO:0000256" key="7">
    <source>
        <dbReference type="ARBA" id="ARBA00022840"/>
    </source>
</evidence>
<comment type="caution">
    <text evidence="14">The sequence shown here is derived from an EMBL/GenBank/DDBJ whole genome shotgun (WGS) entry which is preliminary data.</text>
</comment>
<evidence type="ECO:0000256" key="3">
    <source>
        <dbReference type="ARBA" id="ARBA00022705"/>
    </source>
</evidence>
<evidence type="ECO:0000256" key="6">
    <source>
        <dbReference type="ARBA" id="ARBA00022806"/>
    </source>
</evidence>
<dbReference type="EMBL" id="MGDE01000126">
    <property type="protein sequence ID" value="OGL45572.1"/>
    <property type="molecule type" value="Genomic_DNA"/>
</dbReference>
<evidence type="ECO:0000313" key="15">
    <source>
        <dbReference type="Proteomes" id="UP000178797"/>
    </source>
</evidence>
<dbReference type="GO" id="GO:0003677">
    <property type="term" value="F:DNA binding"/>
    <property type="evidence" value="ECO:0007669"/>
    <property type="project" value="UniProtKB-UniRule"/>
</dbReference>
<evidence type="ECO:0000256" key="8">
    <source>
        <dbReference type="ARBA" id="ARBA00023125"/>
    </source>
</evidence>
<dbReference type="SUPFAM" id="SSF48024">
    <property type="entry name" value="N-terminal domain of DnaB helicase"/>
    <property type="match status" value="1"/>
</dbReference>
<evidence type="ECO:0000256" key="12">
    <source>
        <dbReference type="RuleBase" id="RU362085"/>
    </source>
</evidence>
<dbReference type="InterPro" id="IPR007692">
    <property type="entry name" value="DNA_helicase_DnaB"/>
</dbReference>
<evidence type="ECO:0000256" key="2">
    <source>
        <dbReference type="ARBA" id="ARBA00022515"/>
    </source>
</evidence>
<dbReference type="InterPro" id="IPR007693">
    <property type="entry name" value="DNA_helicase_DnaB-like_N"/>
</dbReference>
<accession>A0A1F7RVJ8</accession>
<organism evidence="14 15">
    <name type="scientific">Candidatus Schekmanbacteria bacterium RBG_16_38_10</name>
    <dbReference type="NCBI Taxonomy" id="1817879"/>
    <lineage>
        <taxon>Bacteria</taxon>
        <taxon>Candidatus Schekmaniibacteriota</taxon>
    </lineage>
</organism>
<evidence type="ECO:0000256" key="10">
    <source>
        <dbReference type="ARBA" id="ARBA00048954"/>
    </source>
</evidence>
<comment type="similarity">
    <text evidence="1 12">Belongs to the helicase family. DnaB subfamily.</text>
</comment>
<keyword evidence="5 12" id="KW-0378">Hydrolase</keyword>
<dbReference type="GO" id="GO:0005524">
    <property type="term" value="F:ATP binding"/>
    <property type="evidence" value="ECO:0007669"/>
    <property type="project" value="UniProtKB-UniRule"/>
</dbReference>
<evidence type="ECO:0000256" key="4">
    <source>
        <dbReference type="ARBA" id="ARBA00022741"/>
    </source>
</evidence>
<dbReference type="GO" id="GO:0006269">
    <property type="term" value="P:DNA replication, synthesis of primer"/>
    <property type="evidence" value="ECO:0007669"/>
    <property type="project" value="UniProtKB-UniRule"/>
</dbReference>
<evidence type="ECO:0000256" key="1">
    <source>
        <dbReference type="ARBA" id="ARBA00008428"/>
    </source>
</evidence>
<dbReference type="PANTHER" id="PTHR30153:SF2">
    <property type="entry name" value="REPLICATIVE DNA HELICASE"/>
    <property type="match status" value="1"/>
</dbReference>
<dbReference type="InterPro" id="IPR027417">
    <property type="entry name" value="P-loop_NTPase"/>
</dbReference>
<evidence type="ECO:0000256" key="5">
    <source>
        <dbReference type="ARBA" id="ARBA00022801"/>
    </source>
</evidence>
<sequence length="438" mass="48507">MPHSIEAEAATLGSMIRDNTVVGDVIEVISKDDFYQLSHRIIFDAILNLFDNRRAIDTIILRDELDKVGKLEDAGGVEYLASLLDSVPSSANAVHYAGIVVERAKRRRLMGAATNILKIAVDSSRDVNGIIDEAETSIFNVAKQRTSTTILKVGDILSEAFHKITLSDARDKKLQIRGIPSGFYKLDELTGGFQPAQLIVIASRPSMGKTSLAIKLLDQIGLNEKKSALFFSLEMTGEQIAKVMICAHCGVPYHNISTGVLTQEEFTKLTTAASKFLESSIFIDDTPDLSIFDLRARARRMKAEHDIGIVIVDYLQMVRSGDRRAENRQQEIASISLKLKALAKEIEAPVIALAQLNRSPEAESRKPRMSDLRESGAIEQDADVVMLLHREEVYDTETEKKGICEIIVAKNRTGPTGSVDVAFLKDRMRFENLAQQYA</sequence>
<dbReference type="InterPro" id="IPR007694">
    <property type="entry name" value="DNA_helicase_DnaB-like_C"/>
</dbReference>
<keyword evidence="9" id="KW-0413">Isomerase</keyword>
<dbReference type="GO" id="GO:1990077">
    <property type="term" value="C:primosome complex"/>
    <property type="evidence" value="ECO:0007669"/>
    <property type="project" value="UniProtKB-UniRule"/>
</dbReference>
<dbReference type="PANTHER" id="PTHR30153">
    <property type="entry name" value="REPLICATIVE DNA HELICASE DNAB"/>
    <property type="match status" value="1"/>
</dbReference>
<proteinExistence type="inferred from homology"/>
<keyword evidence="4 12" id="KW-0547">Nucleotide-binding</keyword>
<dbReference type="Pfam" id="PF03796">
    <property type="entry name" value="DnaB_C"/>
    <property type="match status" value="1"/>
</dbReference>
<dbReference type="Gene3D" id="1.10.860.10">
    <property type="entry name" value="DNAb Helicase, Chain A"/>
    <property type="match status" value="1"/>
</dbReference>
<keyword evidence="3 12" id="KW-0235">DNA replication</keyword>
<evidence type="ECO:0000256" key="9">
    <source>
        <dbReference type="ARBA" id="ARBA00023235"/>
    </source>
</evidence>
<gene>
    <name evidence="14" type="ORF">A2W05_04710</name>
</gene>
<reference evidence="14 15" key="1">
    <citation type="journal article" date="2016" name="Nat. Commun.">
        <title>Thousands of microbial genomes shed light on interconnected biogeochemical processes in an aquifer system.</title>
        <authorList>
            <person name="Anantharaman K."/>
            <person name="Brown C.T."/>
            <person name="Hug L.A."/>
            <person name="Sharon I."/>
            <person name="Castelle C.J."/>
            <person name="Probst A.J."/>
            <person name="Thomas B.C."/>
            <person name="Singh A."/>
            <person name="Wilkins M.J."/>
            <person name="Karaoz U."/>
            <person name="Brodie E.L."/>
            <person name="Williams K.H."/>
            <person name="Hubbard S.S."/>
            <person name="Banfield J.F."/>
        </authorList>
    </citation>
    <scope>NUCLEOTIDE SEQUENCE [LARGE SCALE GENOMIC DNA]</scope>
</reference>
<dbReference type="InterPro" id="IPR016136">
    <property type="entry name" value="DNA_helicase_N/primase_C"/>
</dbReference>
<comment type="catalytic activity">
    <reaction evidence="10 12">
        <text>ATP + H2O = ADP + phosphate + H(+)</text>
        <dbReference type="Rhea" id="RHEA:13065"/>
        <dbReference type="ChEBI" id="CHEBI:15377"/>
        <dbReference type="ChEBI" id="CHEBI:15378"/>
        <dbReference type="ChEBI" id="CHEBI:30616"/>
        <dbReference type="ChEBI" id="CHEBI:43474"/>
        <dbReference type="ChEBI" id="CHEBI:456216"/>
        <dbReference type="EC" id="5.6.2.3"/>
    </reaction>
</comment>
<feature type="domain" description="SF4 helicase" evidence="13">
    <location>
        <begin position="172"/>
        <end position="437"/>
    </location>
</feature>
<keyword evidence="6 12" id="KW-0347">Helicase</keyword>
<dbReference type="AlphaFoldDB" id="A0A1F7RVJ8"/>
<dbReference type="CDD" id="cd00984">
    <property type="entry name" value="DnaB_C"/>
    <property type="match status" value="1"/>
</dbReference>
<dbReference type="FunFam" id="1.10.860.10:FF:000001">
    <property type="entry name" value="Replicative DNA helicase"/>
    <property type="match status" value="1"/>
</dbReference>
<keyword evidence="8 12" id="KW-0238">DNA-binding</keyword>
<dbReference type="GO" id="GO:0005829">
    <property type="term" value="C:cytosol"/>
    <property type="evidence" value="ECO:0007669"/>
    <property type="project" value="TreeGrafter"/>
</dbReference>
<dbReference type="EC" id="5.6.2.3" evidence="11 12"/>
<evidence type="ECO:0000259" key="13">
    <source>
        <dbReference type="PROSITE" id="PS51199"/>
    </source>
</evidence>